<dbReference type="RefSeq" id="WP_190126012.1">
    <property type="nucleotide sequence ID" value="NZ_BMWG01000023.1"/>
</dbReference>
<sequence length="55" mass="5663">MSGGLSTILIVLGLFLLGGVYSFVKQGLPRGVIVLLSIGASMCLVAGVLRLSVWS</sequence>
<evidence type="ECO:0000313" key="2">
    <source>
        <dbReference type="EMBL" id="GGZ54532.1"/>
    </source>
</evidence>
<dbReference type="Proteomes" id="UP000630936">
    <property type="component" value="Unassembled WGS sequence"/>
</dbReference>
<organism evidence="2 3">
    <name type="scientific">Streptomyces inusitatus</name>
    <dbReference type="NCBI Taxonomy" id="68221"/>
    <lineage>
        <taxon>Bacteria</taxon>
        <taxon>Bacillati</taxon>
        <taxon>Actinomycetota</taxon>
        <taxon>Actinomycetes</taxon>
        <taxon>Kitasatosporales</taxon>
        <taxon>Streptomycetaceae</taxon>
        <taxon>Streptomyces</taxon>
    </lineage>
</organism>
<dbReference type="EMBL" id="BMWG01000023">
    <property type="protein sequence ID" value="GGZ54532.1"/>
    <property type="molecule type" value="Genomic_DNA"/>
</dbReference>
<protein>
    <recommendedName>
        <fullName evidence="4">Amidotransferase</fullName>
    </recommendedName>
</protein>
<name>A0A918V0U2_9ACTN</name>
<comment type="caution">
    <text evidence="2">The sequence shown here is derived from an EMBL/GenBank/DDBJ whole genome shotgun (WGS) entry which is preliminary data.</text>
</comment>
<gene>
    <name evidence="2" type="ORF">GCM10010387_55850</name>
</gene>
<feature type="transmembrane region" description="Helical" evidence="1">
    <location>
        <begin position="32"/>
        <end position="53"/>
    </location>
</feature>
<reference evidence="2" key="2">
    <citation type="submission" date="2020-09" db="EMBL/GenBank/DDBJ databases">
        <authorList>
            <person name="Sun Q."/>
            <person name="Ohkuma M."/>
        </authorList>
    </citation>
    <scope>NUCLEOTIDE SEQUENCE</scope>
    <source>
        <strain evidence="2">JCM 4988</strain>
    </source>
</reference>
<accession>A0A918V0U2</accession>
<dbReference type="AlphaFoldDB" id="A0A918V0U2"/>
<keyword evidence="3" id="KW-1185">Reference proteome</keyword>
<keyword evidence="1" id="KW-0472">Membrane</keyword>
<evidence type="ECO:0008006" key="4">
    <source>
        <dbReference type="Google" id="ProtNLM"/>
    </source>
</evidence>
<reference evidence="2" key="1">
    <citation type="journal article" date="2014" name="Int. J. Syst. Evol. Microbiol.">
        <title>Complete genome sequence of Corynebacterium casei LMG S-19264T (=DSM 44701T), isolated from a smear-ripened cheese.</title>
        <authorList>
            <consortium name="US DOE Joint Genome Institute (JGI-PGF)"/>
            <person name="Walter F."/>
            <person name="Albersmeier A."/>
            <person name="Kalinowski J."/>
            <person name="Ruckert C."/>
        </authorList>
    </citation>
    <scope>NUCLEOTIDE SEQUENCE</scope>
    <source>
        <strain evidence="2">JCM 4988</strain>
    </source>
</reference>
<keyword evidence="1" id="KW-1133">Transmembrane helix</keyword>
<evidence type="ECO:0000256" key="1">
    <source>
        <dbReference type="SAM" id="Phobius"/>
    </source>
</evidence>
<evidence type="ECO:0000313" key="3">
    <source>
        <dbReference type="Proteomes" id="UP000630936"/>
    </source>
</evidence>
<keyword evidence="1" id="KW-0812">Transmembrane</keyword>
<proteinExistence type="predicted"/>